<dbReference type="Pfam" id="PF00172">
    <property type="entry name" value="Zn_clus"/>
    <property type="match status" value="1"/>
</dbReference>
<dbReference type="PANTHER" id="PTHR38111">
    <property type="entry name" value="ZN(2)-C6 FUNGAL-TYPE DOMAIN-CONTAINING PROTEIN-RELATED"/>
    <property type="match status" value="1"/>
</dbReference>
<feature type="domain" description="Zn(2)-C6 fungal-type" evidence="3">
    <location>
        <begin position="7"/>
        <end position="35"/>
    </location>
</feature>
<evidence type="ECO:0000256" key="2">
    <source>
        <dbReference type="SAM" id="MobiDB-lite"/>
    </source>
</evidence>
<dbReference type="SMART" id="SM00066">
    <property type="entry name" value="GAL4"/>
    <property type="match status" value="1"/>
</dbReference>
<dbReference type="EMBL" id="NAJL01000032">
    <property type="protein sequence ID" value="TKA25863.1"/>
    <property type="molecule type" value="Genomic_DNA"/>
</dbReference>
<feature type="region of interest" description="Disordered" evidence="2">
    <location>
        <begin position="600"/>
        <end position="622"/>
    </location>
</feature>
<dbReference type="GO" id="GO:0000981">
    <property type="term" value="F:DNA-binding transcription factor activity, RNA polymerase II-specific"/>
    <property type="evidence" value="ECO:0007669"/>
    <property type="project" value="InterPro"/>
</dbReference>
<keyword evidence="5" id="KW-1185">Reference proteome</keyword>
<dbReference type="Gene3D" id="4.10.240.10">
    <property type="entry name" value="Zn(2)-C6 fungal-type DNA-binding domain"/>
    <property type="match status" value="1"/>
</dbReference>
<feature type="region of interest" description="Disordered" evidence="2">
    <location>
        <begin position="66"/>
        <end position="85"/>
    </location>
</feature>
<evidence type="ECO:0000313" key="5">
    <source>
        <dbReference type="Proteomes" id="UP000308549"/>
    </source>
</evidence>
<feature type="compositionally biased region" description="Low complexity" evidence="2">
    <location>
        <begin position="611"/>
        <end position="622"/>
    </location>
</feature>
<dbReference type="GO" id="GO:0008270">
    <property type="term" value="F:zinc ion binding"/>
    <property type="evidence" value="ECO:0007669"/>
    <property type="project" value="InterPro"/>
</dbReference>
<dbReference type="Proteomes" id="UP000308549">
    <property type="component" value="Unassembled WGS sequence"/>
</dbReference>
<proteinExistence type="predicted"/>
<dbReference type="AlphaFoldDB" id="A0A4U0TU69"/>
<keyword evidence="1" id="KW-0539">Nucleus</keyword>
<organism evidence="4 5">
    <name type="scientific">Salinomyces thailandicus</name>
    <dbReference type="NCBI Taxonomy" id="706561"/>
    <lineage>
        <taxon>Eukaryota</taxon>
        <taxon>Fungi</taxon>
        <taxon>Dikarya</taxon>
        <taxon>Ascomycota</taxon>
        <taxon>Pezizomycotina</taxon>
        <taxon>Dothideomycetes</taxon>
        <taxon>Dothideomycetidae</taxon>
        <taxon>Mycosphaerellales</taxon>
        <taxon>Teratosphaeriaceae</taxon>
        <taxon>Salinomyces</taxon>
    </lineage>
</organism>
<dbReference type="Pfam" id="PF11951">
    <property type="entry name" value="Fungal_trans_2"/>
    <property type="match status" value="1"/>
</dbReference>
<dbReference type="OrthoDB" id="4491390at2759"/>
<gene>
    <name evidence="4" type="ORF">B0A50_05618</name>
</gene>
<feature type="compositionally biased region" description="Low complexity" evidence="2">
    <location>
        <begin position="551"/>
        <end position="561"/>
    </location>
</feature>
<reference evidence="4 5" key="1">
    <citation type="submission" date="2017-03" db="EMBL/GenBank/DDBJ databases">
        <title>Genomes of endolithic fungi from Antarctica.</title>
        <authorList>
            <person name="Coleine C."/>
            <person name="Masonjones S."/>
            <person name="Stajich J.E."/>
        </authorList>
    </citation>
    <scope>NUCLEOTIDE SEQUENCE [LARGE SCALE GENOMIC DNA]</scope>
    <source>
        <strain evidence="4 5">CCFEE 6315</strain>
    </source>
</reference>
<dbReference type="PROSITE" id="PS50048">
    <property type="entry name" value="ZN2_CY6_FUNGAL_2"/>
    <property type="match status" value="1"/>
</dbReference>
<feature type="region of interest" description="Disordered" evidence="2">
    <location>
        <begin position="545"/>
        <end position="575"/>
    </location>
</feature>
<sequence length="622" mass="68260">MPLRSPGCYMCRKRKIRCDETRPFCKKCATHGVACPGYRTEEGSGGLEFRDQTGLTVQRAELRYREQNGLSKGRKSSSSSDSSCAGDGGVVEALMPYQSAQSAGSESISPAFTDLLSPAVVRTQLYSTFMDLYLPQVSSGMRLDHFSFYQLLATSPTTESALLESLDALSLVSIGSLSKDRTFLTQSVRTYGKALTSLRKAIVKPGALHNDHLLAATNVLSQCAFYEEIAQRANGWSTHTQGCQQLIAARGPESLHSELALLLFSNLRHGALCAALIQRKAPFMARGEWRAKAREMQGLGRDWSTGFYDAAMLVPGLLERHDRLTMAAAVSEMVDTFVLVELDDLLAECEVLEQKLRECMADWQEQALLNESWTHIFEVGGSFFYSERPIADFPSFCAVCPDRTFTSAFTFPSFQIAYMASLYWLCMHFLRSTVQSLHKLRHAIDSCWFPKTEQAVEEDELLKLTFNLCKTLPFFCEPASGSTGHVGIFLPMRTAAIYFTQRGHWGYAKWVRAVRDSVFTKGLSPPNVGNSFVPTSDIVGARTAPRTMGLSSPSLVSETSSGDGEDPLVPAPAATAGNVPEKAMLTAAWKAFQSSQAATSPDSSIISEVHTGSSSSTWTSYT</sequence>
<dbReference type="CDD" id="cd00067">
    <property type="entry name" value="GAL4"/>
    <property type="match status" value="1"/>
</dbReference>
<name>A0A4U0TU69_9PEZI</name>
<evidence type="ECO:0000256" key="1">
    <source>
        <dbReference type="ARBA" id="ARBA00023242"/>
    </source>
</evidence>
<dbReference type="InterPro" id="IPR036864">
    <property type="entry name" value="Zn2-C6_fun-type_DNA-bd_sf"/>
</dbReference>
<evidence type="ECO:0000313" key="4">
    <source>
        <dbReference type="EMBL" id="TKA25863.1"/>
    </source>
</evidence>
<dbReference type="SUPFAM" id="SSF57701">
    <property type="entry name" value="Zn2/Cys6 DNA-binding domain"/>
    <property type="match status" value="1"/>
</dbReference>
<protein>
    <recommendedName>
        <fullName evidence="3">Zn(2)-C6 fungal-type domain-containing protein</fullName>
    </recommendedName>
</protein>
<dbReference type="InterPro" id="IPR001138">
    <property type="entry name" value="Zn2Cys6_DnaBD"/>
</dbReference>
<accession>A0A4U0TU69</accession>
<dbReference type="PROSITE" id="PS00463">
    <property type="entry name" value="ZN2_CY6_FUNGAL_1"/>
    <property type="match status" value="1"/>
</dbReference>
<dbReference type="InterPro" id="IPR053178">
    <property type="entry name" value="Osmoadaptation_assoc"/>
</dbReference>
<evidence type="ECO:0000259" key="3">
    <source>
        <dbReference type="PROSITE" id="PS50048"/>
    </source>
</evidence>
<dbReference type="InterPro" id="IPR021858">
    <property type="entry name" value="Fun_TF"/>
</dbReference>
<comment type="caution">
    <text evidence="4">The sequence shown here is derived from an EMBL/GenBank/DDBJ whole genome shotgun (WGS) entry which is preliminary data.</text>
</comment>